<organism evidence="5 6">
    <name type="scientific">Mycolicibacterium hodleri</name>
    <dbReference type="NCBI Taxonomy" id="49897"/>
    <lineage>
        <taxon>Bacteria</taxon>
        <taxon>Bacillati</taxon>
        <taxon>Actinomycetota</taxon>
        <taxon>Actinomycetes</taxon>
        <taxon>Mycobacteriales</taxon>
        <taxon>Mycobacteriaceae</taxon>
        <taxon>Mycolicibacterium</taxon>
    </lineage>
</organism>
<dbReference type="SUPFAM" id="SSF52768">
    <property type="entry name" value="Arginase/deacetylase"/>
    <property type="match status" value="1"/>
</dbReference>
<protein>
    <submittedName>
        <fullName evidence="5">Arginase family protein</fullName>
    </submittedName>
</protein>
<evidence type="ECO:0000256" key="2">
    <source>
        <dbReference type="ARBA" id="ARBA00022801"/>
    </source>
</evidence>
<name>A0A544VYA8_9MYCO</name>
<dbReference type="CDD" id="cd09999">
    <property type="entry name" value="Arginase-like_1"/>
    <property type="match status" value="1"/>
</dbReference>
<dbReference type="InterPro" id="IPR023696">
    <property type="entry name" value="Ureohydrolase_dom_sf"/>
</dbReference>
<accession>A0A544VYA8</accession>
<proteinExistence type="inferred from homology"/>
<keyword evidence="1" id="KW-0479">Metal-binding</keyword>
<gene>
    <name evidence="5" type="ORF">D8S82_19430</name>
</gene>
<evidence type="ECO:0000313" key="5">
    <source>
        <dbReference type="EMBL" id="TQR84975.1"/>
    </source>
</evidence>
<comment type="similarity">
    <text evidence="4">Belongs to the arginase family.</text>
</comment>
<keyword evidence="3" id="KW-0464">Manganese</keyword>
<comment type="caution">
    <text evidence="5">The sequence shown here is derived from an EMBL/GenBank/DDBJ whole genome shotgun (WGS) entry which is preliminary data.</text>
</comment>
<dbReference type="EMBL" id="VIFX01000025">
    <property type="protein sequence ID" value="TQR84975.1"/>
    <property type="molecule type" value="Genomic_DNA"/>
</dbReference>
<keyword evidence="6" id="KW-1185">Reference proteome</keyword>
<dbReference type="InterPro" id="IPR006035">
    <property type="entry name" value="Ureohydrolase"/>
</dbReference>
<dbReference type="GO" id="GO:0005829">
    <property type="term" value="C:cytosol"/>
    <property type="evidence" value="ECO:0007669"/>
    <property type="project" value="TreeGrafter"/>
</dbReference>
<evidence type="ECO:0000256" key="1">
    <source>
        <dbReference type="ARBA" id="ARBA00022723"/>
    </source>
</evidence>
<evidence type="ECO:0000256" key="4">
    <source>
        <dbReference type="PROSITE-ProRule" id="PRU00742"/>
    </source>
</evidence>
<reference evidence="5 6" key="1">
    <citation type="submission" date="2018-10" db="EMBL/GenBank/DDBJ databases">
        <title>Draft genome of Mycobacterium hodleri strain B.</title>
        <authorList>
            <person name="Amande T.J."/>
            <person name="Mcgenity T.J."/>
        </authorList>
    </citation>
    <scope>NUCLEOTIDE SEQUENCE [LARGE SCALE GENOMIC DNA]</scope>
    <source>
        <strain evidence="5 6">B</strain>
    </source>
</reference>
<keyword evidence="2" id="KW-0378">Hydrolase</keyword>
<dbReference type="PROSITE" id="PS51409">
    <property type="entry name" value="ARGINASE_2"/>
    <property type="match status" value="1"/>
</dbReference>
<evidence type="ECO:0000313" key="6">
    <source>
        <dbReference type="Proteomes" id="UP000315759"/>
    </source>
</evidence>
<dbReference type="Proteomes" id="UP000315759">
    <property type="component" value="Unassembled WGS sequence"/>
</dbReference>
<evidence type="ECO:0000256" key="3">
    <source>
        <dbReference type="ARBA" id="ARBA00023211"/>
    </source>
</evidence>
<dbReference type="GO" id="GO:0030145">
    <property type="term" value="F:manganese ion binding"/>
    <property type="evidence" value="ECO:0007669"/>
    <property type="project" value="TreeGrafter"/>
</dbReference>
<dbReference type="GO" id="GO:0004053">
    <property type="term" value="F:arginase activity"/>
    <property type="evidence" value="ECO:0007669"/>
    <property type="project" value="TreeGrafter"/>
</dbReference>
<dbReference type="AlphaFoldDB" id="A0A544VYA8"/>
<sequence>MSASDLGLLVFVGPTGDHNDRGMAGAPIVGRELSRRLGLEPTVIGEPRPATSAPWEQALPAALPGLTELRDAHGHMLSRGHVPILAASRCAASLATLPNVAALRPDAVVVWFDAHADLNTPAGSTTGYLGGLVLSAAAGWWDSGLGSGLSPDRIVLGGTRDLDPPEQALVDEGTVKLAAGPHLMDHLDRYVGDAPVYFHLDCDVLEPGTVPTDYRVPGGLDLDDLAAVARRLGRNDVVGVEIAEFEAADPDDHTDYARPLVDALMSLWAPQSTHL</sequence>
<dbReference type="Pfam" id="PF00491">
    <property type="entry name" value="Arginase"/>
    <property type="match status" value="1"/>
</dbReference>
<dbReference type="PANTHER" id="PTHR43782">
    <property type="entry name" value="ARGINASE"/>
    <property type="match status" value="1"/>
</dbReference>
<dbReference type="RefSeq" id="WP_142553671.1">
    <property type="nucleotide sequence ID" value="NZ_VIFX01000025.1"/>
</dbReference>
<dbReference type="PANTHER" id="PTHR43782:SF3">
    <property type="entry name" value="ARGINASE"/>
    <property type="match status" value="1"/>
</dbReference>
<dbReference type="Gene3D" id="3.40.800.10">
    <property type="entry name" value="Ureohydrolase domain"/>
    <property type="match status" value="1"/>
</dbReference>